<sequence length="310" mass="33744">MKIFVSGSLAFDIILDYAGRFADHIKPGKVHVLSLSFLVGSIKKSIGGTAGNIACNLAMLGLKPEILGAVGEDGGEILEKLGRLGVYVKAVKISHQPTAAAYILTDSTDNQIAGFYSGAMMEKVKLPKIKPQDWAIIAAENPRNMVTLAKHYQKNKVRYIFDPGQQSIVLSAKDLKFCIRGANIVIGNDYEIDYIATKIGLPQKQRSLKMWQSVVARTLGAKGSEIIYPNGKKIKIAAAKARRAVDPTGAGDAYRAGFICGLVKGFDLQQAAQLGATVASFAVEQHGTQNHRFNYDIIRSRYNKNFNNKI</sequence>
<comment type="caution">
    <text evidence="4">The sequence shown here is derived from an EMBL/GenBank/DDBJ whole genome shotgun (WGS) entry which is preliminary data.</text>
</comment>
<proteinExistence type="predicted"/>
<evidence type="ECO:0000313" key="5">
    <source>
        <dbReference type="Proteomes" id="UP000177235"/>
    </source>
</evidence>
<protein>
    <recommendedName>
        <fullName evidence="3">Carbohydrate kinase PfkB domain-containing protein</fullName>
    </recommendedName>
</protein>
<dbReference type="SUPFAM" id="SSF53613">
    <property type="entry name" value="Ribokinase-like"/>
    <property type="match status" value="1"/>
</dbReference>
<keyword evidence="2" id="KW-0418">Kinase</keyword>
<name>A0A1F5Q8I2_9BACT</name>
<reference evidence="4 5" key="1">
    <citation type="journal article" date="2016" name="Nat. Commun.">
        <title>Thousands of microbial genomes shed light on interconnected biogeochemical processes in an aquifer system.</title>
        <authorList>
            <person name="Anantharaman K."/>
            <person name="Brown C.T."/>
            <person name="Hug L.A."/>
            <person name="Sharon I."/>
            <person name="Castelle C.J."/>
            <person name="Probst A.J."/>
            <person name="Thomas B.C."/>
            <person name="Singh A."/>
            <person name="Wilkins M.J."/>
            <person name="Karaoz U."/>
            <person name="Brodie E.L."/>
            <person name="Williams K.H."/>
            <person name="Hubbard S.S."/>
            <person name="Banfield J.F."/>
        </authorList>
    </citation>
    <scope>NUCLEOTIDE SEQUENCE [LARGE SCALE GENOMIC DNA]</scope>
</reference>
<dbReference type="InterPro" id="IPR002173">
    <property type="entry name" value="Carboh/pur_kinase_PfkB_CS"/>
</dbReference>
<evidence type="ECO:0000256" key="2">
    <source>
        <dbReference type="ARBA" id="ARBA00022777"/>
    </source>
</evidence>
<organism evidence="4 5">
    <name type="scientific">Candidatus Doudnabacteria bacterium RIFCSPLOWO2_02_FULL_48_13</name>
    <dbReference type="NCBI Taxonomy" id="1817845"/>
    <lineage>
        <taxon>Bacteria</taxon>
        <taxon>Candidatus Doudnaibacteriota</taxon>
    </lineage>
</organism>
<accession>A0A1F5Q8I2</accession>
<dbReference type="PROSITE" id="PS00584">
    <property type="entry name" value="PFKB_KINASES_2"/>
    <property type="match status" value="1"/>
</dbReference>
<dbReference type="PANTHER" id="PTHR10584:SF166">
    <property type="entry name" value="RIBOKINASE"/>
    <property type="match status" value="1"/>
</dbReference>
<dbReference type="CDD" id="cd01942">
    <property type="entry name" value="ribokinase_group_A"/>
    <property type="match status" value="1"/>
</dbReference>
<evidence type="ECO:0000259" key="3">
    <source>
        <dbReference type="Pfam" id="PF00294"/>
    </source>
</evidence>
<evidence type="ECO:0000313" key="4">
    <source>
        <dbReference type="EMBL" id="OGE98427.1"/>
    </source>
</evidence>
<dbReference type="AlphaFoldDB" id="A0A1F5Q8I2"/>
<dbReference type="InterPro" id="IPR011611">
    <property type="entry name" value="PfkB_dom"/>
</dbReference>
<dbReference type="GO" id="GO:0016301">
    <property type="term" value="F:kinase activity"/>
    <property type="evidence" value="ECO:0007669"/>
    <property type="project" value="UniProtKB-KW"/>
</dbReference>
<dbReference type="Gene3D" id="3.40.1190.20">
    <property type="match status" value="1"/>
</dbReference>
<dbReference type="InterPro" id="IPR029056">
    <property type="entry name" value="Ribokinase-like"/>
</dbReference>
<dbReference type="Proteomes" id="UP000177235">
    <property type="component" value="Unassembled WGS sequence"/>
</dbReference>
<keyword evidence="1" id="KW-0808">Transferase</keyword>
<gene>
    <name evidence="4" type="ORF">A3J05_01115</name>
</gene>
<dbReference type="Pfam" id="PF00294">
    <property type="entry name" value="PfkB"/>
    <property type="match status" value="1"/>
</dbReference>
<dbReference type="PANTHER" id="PTHR10584">
    <property type="entry name" value="SUGAR KINASE"/>
    <property type="match status" value="1"/>
</dbReference>
<evidence type="ECO:0000256" key="1">
    <source>
        <dbReference type="ARBA" id="ARBA00022679"/>
    </source>
</evidence>
<dbReference type="PROSITE" id="PS00583">
    <property type="entry name" value="PFKB_KINASES_1"/>
    <property type="match status" value="1"/>
</dbReference>
<dbReference type="EMBL" id="MFFF01000033">
    <property type="protein sequence ID" value="OGE98427.1"/>
    <property type="molecule type" value="Genomic_DNA"/>
</dbReference>
<feature type="domain" description="Carbohydrate kinase PfkB" evidence="3">
    <location>
        <begin position="35"/>
        <end position="290"/>
    </location>
</feature>